<reference evidence="1 2" key="1">
    <citation type="submission" date="2015-03" db="EMBL/GenBank/DDBJ databases">
        <authorList>
            <person name="Melo L.D.R."/>
            <person name="Veiga P."/>
            <person name="Cerca N."/>
            <person name="Kropinski A.M."/>
            <person name="Azeredo J."/>
            <person name="Almeida C."/>
            <person name="Sillankorva S."/>
        </authorList>
    </citation>
    <scope>NUCLEOTIDE SEQUENCE [LARGE SCALE GENOMIC DNA]</scope>
</reference>
<dbReference type="RefSeq" id="YP_009195630.1">
    <property type="nucleotide sequence ID" value="NC_028762.1"/>
</dbReference>
<organism evidence="1 2">
    <name type="scientific">Proteus phage vB_PmiM_Pm5461</name>
    <dbReference type="NCBI Taxonomy" id="1636250"/>
    <lineage>
        <taxon>Viruses</taxon>
        <taxon>Duplodnaviria</taxon>
        <taxon>Heunggongvirae</taxon>
        <taxon>Uroviricota</taxon>
        <taxon>Caudoviricetes</taxon>
        <taxon>Pantevenvirales</taxon>
        <taxon>Straboviridae</taxon>
        <taxon>Bragavirus</taxon>
        <taxon>Bragavirus pm5461</taxon>
    </lineage>
</organism>
<name>A0A0G2SSB2_9CAUD</name>
<protein>
    <submittedName>
        <fullName evidence="1">Uncharacterized protein</fullName>
    </submittedName>
</protein>
<dbReference type="GeneID" id="26622756"/>
<evidence type="ECO:0000313" key="1">
    <source>
        <dbReference type="EMBL" id="AKA62074.1"/>
    </source>
</evidence>
<proteinExistence type="predicted"/>
<sequence length="64" mass="7529">MEFYAVFRKNTLAFQGILINHGGLFSKQWKEECLCLYKTYEKAKIAIENRYGPGHEIRKVFVSL</sequence>
<dbReference type="Proteomes" id="UP000202749">
    <property type="component" value="Segment"/>
</dbReference>
<dbReference type="KEGG" id="vg:26622756"/>
<gene>
    <name evidence="1" type="ORF">Pm5461_208</name>
</gene>
<evidence type="ECO:0000313" key="2">
    <source>
        <dbReference type="Proteomes" id="UP000202749"/>
    </source>
</evidence>
<accession>A0A0G2SSB2</accession>
<keyword evidence="2" id="KW-1185">Reference proteome</keyword>
<dbReference type="EMBL" id="KP890823">
    <property type="protein sequence ID" value="AKA62074.1"/>
    <property type="molecule type" value="Genomic_DNA"/>
</dbReference>